<dbReference type="AlphaFoldDB" id="A0A3A3GJW0"/>
<feature type="signal peptide" evidence="2">
    <location>
        <begin position="1"/>
        <end position="24"/>
    </location>
</feature>
<name>A0A3A3GJW0_PANTH</name>
<feature type="domain" description="GerMN" evidence="3">
    <location>
        <begin position="98"/>
        <end position="187"/>
    </location>
</feature>
<evidence type="ECO:0000313" key="5">
    <source>
        <dbReference type="Proteomes" id="UP000266177"/>
    </source>
</evidence>
<dbReference type="Proteomes" id="UP000266177">
    <property type="component" value="Unassembled WGS sequence"/>
</dbReference>
<accession>A0A3A3GJW0</accession>
<sequence>MKNKKWWGLAAIVLSISLVTACGAKPTTNAGQPEVPPAEVLPDNGAVQDPDQTDSNQQEPDKEEPANQEPGKQEKQEQSITAYVSDSDLMELKSYSAKIQFSDDEEKYREALKALQTSDNPEDTPLWQKIEFKSVKLSDGTLTVDIHIPDDARLGAGGESFAIEALTKTLFQFDEIKAIDVLVDGQAEESMMGHVTLEHPIHRQ</sequence>
<dbReference type="InterPro" id="IPR019606">
    <property type="entry name" value="GerMN"/>
</dbReference>
<comment type="caution">
    <text evidence="4">The sequence shown here is derived from an EMBL/GenBank/DDBJ whole genome shotgun (WGS) entry which is preliminary data.</text>
</comment>
<dbReference type="PROSITE" id="PS51257">
    <property type="entry name" value="PROKAR_LIPOPROTEIN"/>
    <property type="match status" value="1"/>
</dbReference>
<gene>
    <name evidence="4" type="ORF">DQX05_09565</name>
</gene>
<organism evidence="4 5">
    <name type="scientific">Paenibacillus thiaminolyticus</name>
    <name type="common">Bacillus thiaminolyticus</name>
    <dbReference type="NCBI Taxonomy" id="49283"/>
    <lineage>
        <taxon>Bacteria</taxon>
        <taxon>Bacillati</taxon>
        <taxon>Bacillota</taxon>
        <taxon>Bacilli</taxon>
        <taxon>Bacillales</taxon>
        <taxon>Paenibacillaceae</taxon>
        <taxon>Paenibacillus</taxon>
    </lineage>
</organism>
<dbReference type="RefSeq" id="WP_119793016.1">
    <property type="nucleotide sequence ID" value="NZ_QYZD01000006.1"/>
</dbReference>
<evidence type="ECO:0000256" key="1">
    <source>
        <dbReference type="SAM" id="MobiDB-lite"/>
    </source>
</evidence>
<dbReference type="Pfam" id="PF10646">
    <property type="entry name" value="Germane"/>
    <property type="match status" value="1"/>
</dbReference>
<feature type="chain" id="PRO_5038500696" description="GerMN domain-containing protein" evidence="2">
    <location>
        <begin position="25"/>
        <end position="204"/>
    </location>
</feature>
<proteinExistence type="predicted"/>
<feature type="region of interest" description="Disordered" evidence="1">
    <location>
        <begin position="24"/>
        <end position="83"/>
    </location>
</feature>
<dbReference type="OrthoDB" id="1954033at2"/>
<evidence type="ECO:0000313" key="4">
    <source>
        <dbReference type="EMBL" id="RJG24561.1"/>
    </source>
</evidence>
<reference evidence="4 5" key="1">
    <citation type="submission" date="2018-09" db="EMBL/GenBank/DDBJ databases">
        <title>Paenibacillus SK2017-BO5.</title>
        <authorList>
            <person name="Piskunova J.V."/>
            <person name="Dubiley S.A."/>
            <person name="Severinov K.V."/>
        </authorList>
    </citation>
    <scope>NUCLEOTIDE SEQUENCE [LARGE SCALE GENOMIC DNA]</scope>
    <source>
        <strain evidence="4 5">BO5</strain>
    </source>
</reference>
<feature type="compositionally biased region" description="Basic and acidic residues" evidence="1">
    <location>
        <begin position="59"/>
        <end position="77"/>
    </location>
</feature>
<evidence type="ECO:0000259" key="3">
    <source>
        <dbReference type="Pfam" id="PF10646"/>
    </source>
</evidence>
<protein>
    <recommendedName>
        <fullName evidence="3">GerMN domain-containing protein</fullName>
    </recommendedName>
</protein>
<evidence type="ECO:0000256" key="2">
    <source>
        <dbReference type="SAM" id="SignalP"/>
    </source>
</evidence>
<keyword evidence="2" id="KW-0732">Signal</keyword>
<dbReference type="EMBL" id="QYZD01000006">
    <property type="protein sequence ID" value="RJG24561.1"/>
    <property type="molecule type" value="Genomic_DNA"/>
</dbReference>